<keyword evidence="2 3" id="KW-0378">Hydrolase</keyword>
<dbReference type="PRINTS" id="PR00413">
    <property type="entry name" value="HADHALOGNASE"/>
</dbReference>
<gene>
    <name evidence="4" type="ORF">ACFQ14_05730</name>
</gene>
<evidence type="ECO:0000313" key="5">
    <source>
        <dbReference type="Proteomes" id="UP001597101"/>
    </source>
</evidence>
<dbReference type="Pfam" id="PF00702">
    <property type="entry name" value="Hydrolase"/>
    <property type="match status" value="1"/>
</dbReference>
<dbReference type="Gene3D" id="3.40.50.1000">
    <property type="entry name" value="HAD superfamily/HAD-like"/>
    <property type="match status" value="1"/>
</dbReference>
<organism evidence="4 5">
    <name type="scientific">Pseudahrensia aquimaris</name>
    <dbReference type="NCBI Taxonomy" id="744461"/>
    <lineage>
        <taxon>Bacteria</taxon>
        <taxon>Pseudomonadati</taxon>
        <taxon>Pseudomonadota</taxon>
        <taxon>Alphaproteobacteria</taxon>
        <taxon>Hyphomicrobiales</taxon>
        <taxon>Ahrensiaceae</taxon>
        <taxon>Pseudahrensia</taxon>
    </lineage>
</organism>
<protein>
    <recommendedName>
        <fullName evidence="3">(S)-2-haloacid dehalogenase</fullName>
        <ecNumber evidence="3">3.8.1.2</ecNumber>
    </recommendedName>
    <alternativeName>
        <fullName evidence="3">2-haloalkanoic acid dehalogenase</fullName>
    </alternativeName>
    <alternativeName>
        <fullName evidence="3">Halocarboxylic acid halidohydrolase</fullName>
    </alternativeName>
    <alternativeName>
        <fullName evidence="3">L-2-haloacid dehalogenase</fullName>
    </alternativeName>
</protein>
<evidence type="ECO:0000256" key="1">
    <source>
        <dbReference type="ARBA" id="ARBA00008106"/>
    </source>
</evidence>
<dbReference type="SFLD" id="SFLDF00045">
    <property type="entry name" value="2-haloacid_dehalogenase"/>
    <property type="match status" value="1"/>
</dbReference>
<comment type="catalytic activity">
    <reaction evidence="3">
        <text>an (S)-2-haloacid + H2O = a (2R)-2-hydroxycarboxylate + a halide anion + H(+)</text>
        <dbReference type="Rhea" id="RHEA:11192"/>
        <dbReference type="ChEBI" id="CHEBI:15377"/>
        <dbReference type="ChEBI" id="CHEBI:15378"/>
        <dbReference type="ChEBI" id="CHEBI:16042"/>
        <dbReference type="ChEBI" id="CHEBI:58314"/>
        <dbReference type="ChEBI" id="CHEBI:137405"/>
        <dbReference type="EC" id="3.8.1.2"/>
    </reaction>
</comment>
<dbReference type="RefSeq" id="WP_377212080.1">
    <property type="nucleotide sequence ID" value="NZ_JBHTJV010000003.1"/>
</dbReference>
<dbReference type="NCBIfam" id="TIGR01428">
    <property type="entry name" value="HAD_type_II"/>
    <property type="match status" value="1"/>
</dbReference>
<sequence length="217" mass="23904">MVTKAYFFDAYGTLFDVHSAVRAHADAIGPDAAQVSEIWRQKQLEFTWTRTLMGRYRDFWELTQEALDHAFAKVPSANTAPRKALLDAYFALDAFDEVADVLAKLKAKGAVLGILSNGSTPMLEAAVKSAGIGEHVDHVISVDRIEKFKALPEVYQMVLDDTGLAAGDISFQSSNRWDIAGAHAFGFKTVWINRGGQPDEYSDLPPDRIVNDLTALL</sequence>
<evidence type="ECO:0000256" key="2">
    <source>
        <dbReference type="ARBA" id="ARBA00022801"/>
    </source>
</evidence>
<dbReference type="CDD" id="cd02588">
    <property type="entry name" value="HAD_L2-DEX"/>
    <property type="match status" value="1"/>
</dbReference>
<dbReference type="InterPro" id="IPR023214">
    <property type="entry name" value="HAD_sf"/>
</dbReference>
<evidence type="ECO:0000256" key="3">
    <source>
        <dbReference type="RuleBase" id="RU368077"/>
    </source>
</evidence>
<comment type="function">
    <text evidence="3">Catalyzes the hydrolytic dehalogenation of small (S)-2-haloalkanoic acids to yield the corresponding (R)-2-hydroxyalkanoic acids.</text>
</comment>
<dbReference type="SFLD" id="SFLDG01135">
    <property type="entry name" value="C1.5.6:_HAD__Beta-PGM__Phospha"/>
    <property type="match status" value="1"/>
</dbReference>
<dbReference type="PANTHER" id="PTHR43316:SF3">
    <property type="entry name" value="HALOACID DEHALOGENASE, TYPE II (AFU_ORTHOLOGUE AFUA_2G07750)-RELATED"/>
    <property type="match status" value="1"/>
</dbReference>
<reference evidence="5" key="1">
    <citation type="journal article" date="2019" name="Int. J. Syst. Evol. Microbiol.">
        <title>The Global Catalogue of Microorganisms (GCM) 10K type strain sequencing project: providing services to taxonomists for standard genome sequencing and annotation.</title>
        <authorList>
            <consortium name="The Broad Institute Genomics Platform"/>
            <consortium name="The Broad Institute Genome Sequencing Center for Infectious Disease"/>
            <person name="Wu L."/>
            <person name="Ma J."/>
        </authorList>
    </citation>
    <scope>NUCLEOTIDE SEQUENCE [LARGE SCALE GENOMIC DNA]</scope>
    <source>
        <strain evidence="5">CCUG 60023</strain>
    </source>
</reference>
<proteinExistence type="inferred from homology"/>
<dbReference type="EC" id="3.8.1.2" evidence="3"/>
<dbReference type="InterPro" id="IPR051540">
    <property type="entry name" value="S-2-haloacid_dehalogenase"/>
</dbReference>
<dbReference type="SUPFAM" id="SSF56784">
    <property type="entry name" value="HAD-like"/>
    <property type="match status" value="1"/>
</dbReference>
<name>A0ABW3FBR2_9HYPH</name>
<comment type="similarity">
    <text evidence="1 3">Belongs to the HAD-like hydrolase superfamily. S-2-haloalkanoic acid dehalogenase family.</text>
</comment>
<comment type="caution">
    <text evidence="4">The sequence shown here is derived from an EMBL/GenBank/DDBJ whole genome shotgun (WGS) entry which is preliminary data.</text>
</comment>
<dbReference type="InterPro" id="IPR023198">
    <property type="entry name" value="PGP-like_dom2"/>
</dbReference>
<dbReference type="PANTHER" id="PTHR43316">
    <property type="entry name" value="HYDROLASE, HALOACID DELAHOGENASE-RELATED"/>
    <property type="match status" value="1"/>
</dbReference>
<dbReference type="EMBL" id="JBHTJV010000003">
    <property type="protein sequence ID" value="MFD0915902.1"/>
    <property type="molecule type" value="Genomic_DNA"/>
</dbReference>
<accession>A0ABW3FBR2</accession>
<dbReference type="SFLD" id="SFLDS00003">
    <property type="entry name" value="Haloacid_Dehalogenase"/>
    <property type="match status" value="1"/>
</dbReference>
<dbReference type="NCBIfam" id="TIGR01493">
    <property type="entry name" value="HAD-SF-IA-v2"/>
    <property type="match status" value="1"/>
</dbReference>
<dbReference type="InterPro" id="IPR006328">
    <property type="entry name" value="2-HAD"/>
</dbReference>
<dbReference type="SFLD" id="SFLDG01129">
    <property type="entry name" value="C1.5:_HAD__Beta-PGM__Phosphata"/>
    <property type="match status" value="1"/>
</dbReference>
<dbReference type="Gene3D" id="1.10.150.240">
    <property type="entry name" value="Putative phosphatase, domain 2"/>
    <property type="match status" value="1"/>
</dbReference>
<dbReference type="Proteomes" id="UP001597101">
    <property type="component" value="Unassembled WGS sequence"/>
</dbReference>
<dbReference type="InterPro" id="IPR006439">
    <property type="entry name" value="HAD-SF_hydro_IA"/>
</dbReference>
<evidence type="ECO:0000313" key="4">
    <source>
        <dbReference type="EMBL" id="MFD0915902.1"/>
    </source>
</evidence>
<dbReference type="InterPro" id="IPR036412">
    <property type="entry name" value="HAD-like_sf"/>
</dbReference>
<keyword evidence="5" id="KW-1185">Reference proteome</keyword>